<dbReference type="Proteomes" id="UP000216339">
    <property type="component" value="Unassembled WGS sequence"/>
</dbReference>
<gene>
    <name evidence="12" type="ORF">BSZ37_07425</name>
</gene>
<comment type="caution">
    <text evidence="12">The sequence shown here is derived from an EMBL/GenBank/DDBJ whole genome shotgun (WGS) entry which is preliminary data.</text>
</comment>
<dbReference type="OrthoDB" id="9803432at2"/>
<evidence type="ECO:0000256" key="7">
    <source>
        <dbReference type="ARBA" id="ARBA00022840"/>
    </source>
</evidence>
<dbReference type="InterPro" id="IPR049550">
    <property type="entry name" value="RecD_N"/>
</dbReference>
<evidence type="ECO:0000256" key="9">
    <source>
        <dbReference type="ARBA" id="ARBA00023204"/>
    </source>
</evidence>
<dbReference type="HAMAP" id="MF_01487">
    <property type="entry name" value="RecD"/>
    <property type="match status" value="1"/>
</dbReference>
<dbReference type="GO" id="GO:0006302">
    <property type="term" value="P:double-strand break repair"/>
    <property type="evidence" value="ECO:0007669"/>
    <property type="project" value="InterPro"/>
</dbReference>
<sequence length="627" mass="65768">MRSLPIRVTEALDRIAEAEAAAPVDLALARAIAGLDAERGTPDERRAETLALSVALVSRARRDGHSAVALAEHAGRPFPEDEHARAVFRRLPSFPDLNTWHAHLDASPAAGGAEAACPLVFTRDADGGNVAMRRFVDAERRVADAVHTRLGTVTEEVTPDVREAFGRLFLPRADGGLDRQALAAVAALRQRVLFVAGGPGTGKTYTATRILALLRAAHPGLRIALAAPTGKAAARLTESLTAGAAGLPGDLAGAPTEAVTLHRLLGAHPERSGFRHHAKNPLVHDLVLVDEGSMVDLPLFDALLAALRPEARLVVLGDPDQLPPVEVGTAFADLCDAGAGDPPPAFTTFCDALGLSGIPPNSDASPLASSVVVLTESRRFTADSDVGVFAVAVRDGEAEAALTSLHERPGLGLTTEKVAGRAVGWAVPFAQAVVAAASPIEAHALLERFRLLAAVRRGPRGVEGANEGVEWALRESGHVSWSPYGERFYGGRPLLVTVNDRDTGLANGDVGVCWRDEGQKVVVFPDGKSVSLHRLPPHEPAWALTVHKSQGSEFDAVGVVLPEPGTRGAGLVTRELLYTAATRAKTSVHVFGEAAEVESAIRKPQRRASGLGDRLRAALSASAQSVG</sequence>
<dbReference type="SMART" id="SM00382">
    <property type="entry name" value="AAA"/>
    <property type="match status" value="1"/>
</dbReference>
<dbReference type="SUPFAM" id="SSF52540">
    <property type="entry name" value="P-loop containing nucleoside triphosphate hydrolases"/>
    <property type="match status" value="2"/>
</dbReference>
<feature type="domain" description="AAA+ ATPase" evidence="11">
    <location>
        <begin position="189"/>
        <end position="459"/>
    </location>
</feature>
<dbReference type="EMBL" id="MQWD01000001">
    <property type="protein sequence ID" value="PAP76288.1"/>
    <property type="molecule type" value="Genomic_DNA"/>
</dbReference>
<dbReference type="RefSeq" id="WP_095509936.1">
    <property type="nucleotide sequence ID" value="NZ_MQWD01000001.1"/>
</dbReference>
<keyword evidence="2" id="KW-0547">Nucleotide-binding</keyword>
<evidence type="ECO:0000256" key="1">
    <source>
        <dbReference type="ARBA" id="ARBA00022722"/>
    </source>
</evidence>
<evidence type="ECO:0000313" key="13">
    <source>
        <dbReference type="Proteomes" id="UP000216339"/>
    </source>
</evidence>
<evidence type="ECO:0000313" key="12">
    <source>
        <dbReference type="EMBL" id="PAP76288.1"/>
    </source>
</evidence>
<dbReference type="AlphaFoldDB" id="A0A271IZ81"/>
<dbReference type="CDD" id="cd18809">
    <property type="entry name" value="SF1_C_RecD"/>
    <property type="match status" value="1"/>
</dbReference>
<evidence type="ECO:0000259" key="11">
    <source>
        <dbReference type="SMART" id="SM00382"/>
    </source>
</evidence>
<reference evidence="12 13" key="1">
    <citation type="submission" date="2016-11" db="EMBL/GenBank/DDBJ databases">
        <title>Study of marine rhodopsin-containing bacteria.</title>
        <authorList>
            <person name="Yoshizawa S."/>
            <person name="Kumagai Y."/>
            <person name="Kogure K."/>
        </authorList>
    </citation>
    <scope>NUCLEOTIDE SEQUENCE [LARGE SCALE GENOMIC DNA]</scope>
    <source>
        <strain evidence="12 13">SAORIC-28</strain>
    </source>
</reference>
<keyword evidence="9" id="KW-0234">DNA repair</keyword>
<keyword evidence="5" id="KW-0347">Helicase</keyword>
<dbReference type="InterPro" id="IPR041851">
    <property type="entry name" value="RecD_N_sf"/>
</dbReference>
<dbReference type="Gene3D" id="3.40.50.300">
    <property type="entry name" value="P-loop containing nucleotide triphosphate hydrolases"/>
    <property type="match status" value="3"/>
</dbReference>
<keyword evidence="1" id="KW-0540">Nuclease</keyword>
<dbReference type="Gene3D" id="1.10.10.1020">
    <property type="entry name" value="RecBCD complex, subunit RecD, N-terminal domain"/>
    <property type="match status" value="1"/>
</dbReference>
<protein>
    <submittedName>
        <fullName evidence="12">Exodeoxyribonuclease V subunit alpha</fullName>
    </submittedName>
</protein>
<keyword evidence="7" id="KW-0067">ATP-binding</keyword>
<dbReference type="NCBIfam" id="TIGR01447">
    <property type="entry name" value="recD"/>
    <property type="match status" value="1"/>
</dbReference>
<accession>A0A271IZ81</accession>
<dbReference type="GO" id="GO:0005524">
    <property type="term" value="F:ATP binding"/>
    <property type="evidence" value="ECO:0007669"/>
    <property type="project" value="UniProtKB-KW"/>
</dbReference>
<keyword evidence="3" id="KW-0227">DNA damage</keyword>
<dbReference type="InterPro" id="IPR027785">
    <property type="entry name" value="UvrD-like_helicase_C"/>
</dbReference>
<evidence type="ECO:0000256" key="6">
    <source>
        <dbReference type="ARBA" id="ARBA00022839"/>
    </source>
</evidence>
<dbReference type="InterPro" id="IPR050534">
    <property type="entry name" value="Coronavir_polyprotein_1ab"/>
</dbReference>
<keyword evidence="8" id="KW-0238">DNA-binding</keyword>
<evidence type="ECO:0000256" key="3">
    <source>
        <dbReference type="ARBA" id="ARBA00022763"/>
    </source>
</evidence>
<dbReference type="CDD" id="cd17933">
    <property type="entry name" value="DEXSc_RecD-like"/>
    <property type="match status" value="1"/>
</dbReference>
<organism evidence="12 13">
    <name type="scientific">Rubrivirga marina</name>
    <dbReference type="NCBI Taxonomy" id="1196024"/>
    <lineage>
        <taxon>Bacteria</taxon>
        <taxon>Pseudomonadati</taxon>
        <taxon>Rhodothermota</taxon>
        <taxon>Rhodothermia</taxon>
        <taxon>Rhodothermales</taxon>
        <taxon>Rubricoccaceae</taxon>
        <taxon>Rubrivirga</taxon>
    </lineage>
</organism>
<evidence type="ECO:0000256" key="4">
    <source>
        <dbReference type="ARBA" id="ARBA00022801"/>
    </source>
</evidence>
<keyword evidence="4" id="KW-0378">Hydrolase</keyword>
<dbReference type="InterPro" id="IPR003593">
    <property type="entry name" value="AAA+_ATPase"/>
</dbReference>
<dbReference type="InterPro" id="IPR006344">
    <property type="entry name" value="RecD"/>
</dbReference>
<keyword evidence="13" id="KW-1185">Reference proteome</keyword>
<name>A0A271IZ81_9BACT</name>
<dbReference type="PANTHER" id="PTHR43788:SF6">
    <property type="entry name" value="DNA HELICASE B"/>
    <property type="match status" value="1"/>
</dbReference>
<dbReference type="GO" id="GO:0009338">
    <property type="term" value="C:exodeoxyribonuclease V complex"/>
    <property type="evidence" value="ECO:0007669"/>
    <property type="project" value="InterPro"/>
</dbReference>
<evidence type="ECO:0000256" key="5">
    <source>
        <dbReference type="ARBA" id="ARBA00022806"/>
    </source>
</evidence>
<dbReference type="GO" id="GO:0003677">
    <property type="term" value="F:DNA binding"/>
    <property type="evidence" value="ECO:0007669"/>
    <property type="project" value="UniProtKB-KW"/>
</dbReference>
<evidence type="ECO:0000256" key="2">
    <source>
        <dbReference type="ARBA" id="ARBA00022741"/>
    </source>
</evidence>
<dbReference type="Pfam" id="PF21185">
    <property type="entry name" value="RecD_N"/>
    <property type="match status" value="1"/>
</dbReference>
<dbReference type="Pfam" id="PF13538">
    <property type="entry name" value="UvrD_C_2"/>
    <property type="match status" value="1"/>
</dbReference>
<dbReference type="PANTHER" id="PTHR43788">
    <property type="entry name" value="DNA2/NAM7 HELICASE FAMILY MEMBER"/>
    <property type="match status" value="1"/>
</dbReference>
<dbReference type="Pfam" id="PF13245">
    <property type="entry name" value="AAA_19"/>
    <property type="match status" value="1"/>
</dbReference>
<dbReference type="GO" id="GO:0008854">
    <property type="term" value="F:exodeoxyribonuclease V activity"/>
    <property type="evidence" value="ECO:0007669"/>
    <property type="project" value="InterPro"/>
</dbReference>
<proteinExistence type="inferred from homology"/>
<dbReference type="GO" id="GO:0017116">
    <property type="term" value="F:single-stranded DNA helicase activity"/>
    <property type="evidence" value="ECO:0007669"/>
    <property type="project" value="TreeGrafter"/>
</dbReference>
<dbReference type="InterPro" id="IPR027417">
    <property type="entry name" value="P-loop_NTPase"/>
</dbReference>
<evidence type="ECO:0000256" key="8">
    <source>
        <dbReference type="ARBA" id="ARBA00023125"/>
    </source>
</evidence>
<dbReference type="GO" id="GO:0006310">
    <property type="term" value="P:DNA recombination"/>
    <property type="evidence" value="ECO:0007669"/>
    <property type="project" value="InterPro"/>
</dbReference>
<evidence type="ECO:0000256" key="10">
    <source>
        <dbReference type="ARBA" id="ARBA00023235"/>
    </source>
</evidence>
<keyword evidence="6" id="KW-0269">Exonuclease</keyword>
<keyword evidence="10" id="KW-0413">Isomerase</keyword>